<dbReference type="OrthoDB" id="8556969at2"/>
<gene>
    <name evidence="1" type="ORF">MGLY_19870</name>
</gene>
<dbReference type="SUPFAM" id="SSF56349">
    <property type="entry name" value="DNA breaking-rejoining enzymes"/>
    <property type="match status" value="1"/>
</dbReference>
<dbReference type="EMBL" id="CP046244">
    <property type="protein sequence ID" value="QGP92601.1"/>
    <property type="molecule type" value="Genomic_DNA"/>
</dbReference>
<dbReference type="Proteomes" id="UP000425916">
    <property type="component" value="Chromosome"/>
</dbReference>
<protein>
    <recommendedName>
        <fullName evidence="3">Integrase</fullName>
    </recommendedName>
</protein>
<proteinExistence type="predicted"/>
<dbReference type="InterPro" id="IPR011010">
    <property type="entry name" value="DNA_brk_join_enz"/>
</dbReference>
<accession>A0A6I5ZT90</accession>
<dbReference type="AlphaFoldDB" id="A0A6I5ZT90"/>
<evidence type="ECO:0008006" key="3">
    <source>
        <dbReference type="Google" id="ProtNLM"/>
    </source>
</evidence>
<dbReference type="GO" id="GO:0003677">
    <property type="term" value="F:DNA binding"/>
    <property type="evidence" value="ECO:0007669"/>
    <property type="project" value="InterPro"/>
</dbReference>
<name>A0A6I5ZT90_9FIRM</name>
<sequence>MLQDVYDEFELELQSTAKSAQTIETYRSDFLLAGLRRSEIIRLNWEDVDFNTFLE</sequence>
<dbReference type="RefSeq" id="WP_156273435.1">
    <property type="nucleotide sequence ID" value="NZ_CP046244.1"/>
</dbReference>
<evidence type="ECO:0000313" key="1">
    <source>
        <dbReference type="EMBL" id="QGP92601.1"/>
    </source>
</evidence>
<reference evidence="1 2" key="1">
    <citation type="submission" date="2019-11" db="EMBL/GenBank/DDBJ databases">
        <title>Genome sequence of Moorella glycerini DSM11254.</title>
        <authorList>
            <person name="Poehlein A."/>
            <person name="Boeer T."/>
            <person name="Daniel R."/>
        </authorList>
    </citation>
    <scope>NUCLEOTIDE SEQUENCE [LARGE SCALE GENOMIC DNA]</scope>
    <source>
        <strain evidence="1 2">DSM 11254</strain>
    </source>
</reference>
<organism evidence="1 2">
    <name type="scientific">Neomoorella glycerini</name>
    <dbReference type="NCBI Taxonomy" id="55779"/>
    <lineage>
        <taxon>Bacteria</taxon>
        <taxon>Bacillati</taxon>
        <taxon>Bacillota</taxon>
        <taxon>Clostridia</taxon>
        <taxon>Neomoorellales</taxon>
        <taxon>Neomoorellaceae</taxon>
        <taxon>Neomoorella</taxon>
    </lineage>
</organism>
<evidence type="ECO:0000313" key="2">
    <source>
        <dbReference type="Proteomes" id="UP000425916"/>
    </source>
</evidence>
<keyword evidence="2" id="KW-1185">Reference proteome</keyword>